<keyword evidence="1" id="KW-0812">Transmembrane</keyword>
<gene>
    <name evidence="2" type="ORF">A5649_08345</name>
</gene>
<proteinExistence type="predicted"/>
<dbReference type="Proteomes" id="UP000093712">
    <property type="component" value="Unassembled WGS sequence"/>
</dbReference>
<dbReference type="AlphaFoldDB" id="A0AA91ESF3"/>
<evidence type="ECO:0000313" key="2">
    <source>
        <dbReference type="EMBL" id="OBK82653.1"/>
    </source>
</evidence>
<name>A0AA91ESF3_9MYCO</name>
<feature type="transmembrane region" description="Helical" evidence="1">
    <location>
        <begin position="116"/>
        <end position="136"/>
    </location>
</feature>
<reference evidence="2 3" key="1">
    <citation type="submission" date="2016-06" db="EMBL/GenBank/DDBJ databases">
        <authorList>
            <person name="Sutton G."/>
            <person name="Brinkac L."/>
            <person name="Sanka R."/>
            <person name="Adams M."/>
            <person name="Lau E."/>
            <person name="Garcia-Basteiro A."/>
            <person name="Lopez-Varela E."/>
            <person name="Palencia S."/>
        </authorList>
    </citation>
    <scope>NUCLEOTIDE SEQUENCE [LARGE SCALE GENOMIC DNA]</scope>
    <source>
        <strain evidence="2 3">1211594.5</strain>
    </source>
</reference>
<dbReference type="EMBL" id="LZME01000122">
    <property type="protein sequence ID" value="OBK82653.1"/>
    <property type="molecule type" value="Genomic_DNA"/>
</dbReference>
<feature type="transmembrane region" description="Helical" evidence="1">
    <location>
        <begin position="48"/>
        <end position="67"/>
    </location>
</feature>
<keyword evidence="1" id="KW-1133">Transmembrane helix</keyword>
<sequence length="146" mass="15682">MSLSEQSQDRTRMFARVIGPFLVIVTAAAISGAPQVWAQASDFGPDPLSLWEAGAFTLLAGLTVVTLHRLWRGAAAICVSVTGWITLLKGLALTVLPYAGMSSANFAMRAEGWARAAYVLFALIGLYLIYVGWAPLRDRPDLRSAA</sequence>
<organism evidence="2 3">
    <name type="scientific">Mycolicibacter heraklionensis</name>
    <dbReference type="NCBI Taxonomy" id="512402"/>
    <lineage>
        <taxon>Bacteria</taxon>
        <taxon>Bacillati</taxon>
        <taxon>Actinomycetota</taxon>
        <taxon>Actinomycetes</taxon>
        <taxon>Mycobacteriales</taxon>
        <taxon>Mycobacteriaceae</taxon>
        <taxon>Mycolicibacter</taxon>
    </lineage>
</organism>
<feature type="transmembrane region" description="Helical" evidence="1">
    <location>
        <begin position="74"/>
        <end position="96"/>
    </location>
</feature>
<protein>
    <submittedName>
        <fullName evidence="2">Uncharacterized protein</fullName>
    </submittedName>
</protein>
<evidence type="ECO:0000256" key="1">
    <source>
        <dbReference type="SAM" id="Phobius"/>
    </source>
</evidence>
<dbReference type="RefSeq" id="WP_065041574.1">
    <property type="nucleotide sequence ID" value="NZ_LZME01000122.1"/>
</dbReference>
<keyword evidence="1" id="KW-0472">Membrane</keyword>
<accession>A0AA91ESF3</accession>
<comment type="caution">
    <text evidence="2">The sequence shown here is derived from an EMBL/GenBank/DDBJ whole genome shotgun (WGS) entry which is preliminary data.</text>
</comment>
<evidence type="ECO:0000313" key="3">
    <source>
        <dbReference type="Proteomes" id="UP000093712"/>
    </source>
</evidence>